<name>A0ABD4Q5G3_MYCTX</name>
<evidence type="ECO:0000259" key="7">
    <source>
        <dbReference type="PROSITE" id="PS50850"/>
    </source>
</evidence>
<dbReference type="RefSeq" id="WP_209925507.1">
    <property type="nucleotide sequence ID" value="NZ_JAGIZI010000490.1"/>
</dbReference>
<dbReference type="AlphaFoldDB" id="A0ABD4Q5G3"/>
<gene>
    <name evidence="8" type="ORF">J8J21_22085</name>
</gene>
<feature type="non-terminal residue" evidence="8">
    <location>
        <position position="83"/>
    </location>
</feature>
<dbReference type="InterPro" id="IPR011701">
    <property type="entry name" value="MFS"/>
</dbReference>
<organism evidence="8 9">
    <name type="scientific">Mycobacterium tuberculosis</name>
    <dbReference type="NCBI Taxonomy" id="1773"/>
    <lineage>
        <taxon>Bacteria</taxon>
        <taxon>Bacillati</taxon>
        <taxon>Actinomycetota</taxon>
        <taxon>Actinomycetes</taxon>
        <taxon>Mycobacteriales</taxon>
        <taxon>Mycobacteriaceae</taxon>
        <taxon>Mycobacterium</taxon>
        <taxon>Mycobacterium tuberculosis complex</taxon>
    </lineage>
</organism>
<evidence type="ECO:0000256" key="6">
    <source>
        <dbReference type="SAM" id="Phobius"/>
    </source>
</evidence>
<dbReference type="Proteomes" id="UP000671119">
    <property type="component" value="Unassembled WGS sequence"/>
</dbReference>
<evidence type="ECO:0000313" key="9">
    <source>
        <dbReference type="Proteomes" id="UP000671119"/>
    </source>
</evidence>
<dbReference type="PROSITE" id="PS50850">
    <property type="entry name" value="MFS"/>
    <property type="match status" value="1"/>
</dbReference>
<sequence>VYLLVSTAVTPLYGKIADIRGRRPTLYVGIGVFLFGSVLCGLATSMPMLIVGRAVQGLGGGGLIAVAQTIIADVVPPRERGQY</sequence>
<dbReference type="InterPro" id="IPR036259">
    <property type="entry name" value="MFS_trans_sf"/>
</dbReference>
<evidence type="ECO:0000256" key="3">
    <source>
        <dbReference type="ARBA" id="ARBA00022692"/>
    </source>
</evidence>
<feature type="non-terminal residue" evidence="8">
    <location>
        <position position="1"/>
    </location>
</feature>
<keyword evidence="5 6" id="KW-0472">Membrane</keyword>
<feature type="transmembrane region" description="Helical" evidence="6">
    <location>
        <begin position="25"/>
        <end position="51"/>
    </location>
</feature>
<evidence type="ECO:0000256" key="1">
    <source>
        <dbReference type="ARBA" id="ARBA00004651"/>
    </source>
</evidence>
<reference evidence="8 9" key="1">
    <citation type="submission" date="2021-03" db="EMBL/GenBank/DDBJ databases">
        <title>Whole Genome Sequencing of Mycobacterium tuberculosis clinical isolates from Arunachal Pradesh, India.</title>
        <authorList>
            <person name="Singh S."/>
            <person name="Mudliar S.R."/>
            <person name="Kulsum U."/>
            <person name="Rufai S.B."/>
            <person name="Singh P.K."/>
            <person name="Umpo M."/>
            <person name="Nyori M."/>
        </authorList>
    </citation>
    <scope>NUCLEOTIDE SEQUENCE [LARGE SCALE GENOMIC DNA]</scope>
    <source>
        <strain evidence="8 9">OMICS/BPL/0142/20/SP</strain>
    </source>
</reference>
<evidence type="ECO:0000313" key="8">
    <source>
        <dbReference type="EMBL" id="MBP0685738.1"/>
    </source>
</evidence>
<comment type="subcellular location">
    <subcellularLocation>
        <location evidence="1">Cell membrane</location>
        <topology evidence="1">Multi-pass membrane protein</topology>
    </subcellularLocation>
</comment>
<keyword evidence="4 6" id="KW-1133">Transmembrane helix</keyword>
<keyword evidence="3 6" id="KW-0812">Transmembrane</keyword>
<evidence type="ECO:0000256" key="2">
    <source>
        <dbReference type="ARBA" id="ARBA00022448"/>
    </source>
</evidence>
<dbReference type="Gene3D" id="1.20.1720.10">
    <property type="entry name" value="Multidrug resistance protein D"/>
    <property type="match status" value="1"/>
</dbReference>
<dbReference type="InterPro" id="IPR020846">
    <property type="entry name" value="MFS_dom"/>
</dbReference>
<keyword evidence="2" id="KW-0813">Transport</keyword>
<dbReference type="EMBL" id="JAGIZI010000490">
    <property type="protein sequence ID" value="MBP0685738.1"/>
    <property type="molecule type" value="Genomic_DNA"/>
</dbReference>
<evidence type="ECO:0000256" key="4">
    <source>
        <dbReference type="ARBA" id="ARBA00022989"/>
    </source>
</evidence>
<dbReference type="SUPFAM" id="SSF103473">
    <property type="entry name" value="MFS general substrate transporter"/>
    <property type="match status" value="1"/>
</dbReference>
<feature type="domain" description="Major facilitator superfamily (MFS) profile" evidence="7">
    <location>
        <begin position="1"/>
        <end position="83"/>
    </location>
</feature>
<dbReference type="PANTHER" id="PTHR23501">
    <property type="entry name" value="MAJOR FACILITATOR SUPERFAMILY"/>
    <property type="match status" value="1"/>
</dbReference>
<dbReference type="Pfam" id="PF07690">
    <property type="entry name" value="MFS_1"/>
    <property type="match status" value="1"/>
</dbReference>
<protein>
    <submittedName>
        <fullName evidence="8">MFS transporter</fullName>
    </submittedName>
</protein>
<accession>A0ABD4Q5G3</accession>
<comment type="caution">
    <text evidence="8">The sequence shown here is derived from an EMBL/GenBank/DDBJ whole genome shotgun (WGS) entry which is preliminary data.</text>
</comment>
<proteinExistence type="predicted"/>
<feature type="transmembrane region" description="Helical" evidence="6">
    <location>
        <begin position="57"/>
        <end position="75"/>
    </location>
</feature>
<dbReference type="PANTHER" id="PTHR23501:SF197">
    <property type="entry name" value="COMD"/>
    <property type="match status" value="1"/>
</dbReference>
<dbReference type="GO" id="GO:0005886">
    <property type="term" value="C:plasma membrane"/>
    <property type="evidence" value="ECO:0007669"/>
    <property type="project" value="UniProtKB-SubCell"/>
</dbReference>
<evidence type="ECO:0000256" key="5">
    <source>
        <dbReference type="ARBA" id="ARBA00023136"/>
    </source>
</evidence>